<dbReference type="AlphaFoldDB" id="A0AAV5NLH1"/>
<keyword evidence="1" id="KW-0472">Membrane</keyword>
<accession>A0AAV5NLH1</accession>
<feature type="transmembrane region" description="Helical" evidence="1">
    <location>
        <begin position="77"/>
        <end position="96"/>
    </location>
</feature>
<evidence type="ECO:0000256" key="1">
    <source>
        <dbReference type="SAM" id="Phobius"/>
    </source>
</evidence>
<dbReference type="EMBL" id="BSNX01000007">
    <property type="protein sequence ID" value="GLQ71430.1"/>
    <property type="molecule type" value="Genomic_DNA"/>
</dbReference>
<dbReference type="Pfam" id="PF11196">
    <property type="entry name" value="DUF2834"/>
    <property type="match status" value="1"/>
</dbReference>
<name>A0AAV5NLH1_9VIBR</name>
<dbReference type="InterPro" id="IPR021362">
    <property type="entry name" value="DUF2834"/>
</dbReference>
<evidence type="ECO:0000313" key="2">
    <source>
        <dbReference type="EMBL" id="GLQ71430.1"/>
    </source>
</evidence>
<keyword evidence="1" id="KW-0812">Transmembrane</keyword>
<evidence type="ECO:0008006" key="4">
    <source>
        <dbReference type="Google" id="ProtNLM"/>
    </source>
</evidence>
<comment type="caution">
    <text evidence="2">The sequence shown here is derived from an EMBL/GenBank/DDBJ whole genome shotgun (WGS) entry which is preliminary data.</text>
</comment>
<sequence length="111" mass="12221">MKGFYLVACIVGTVVPYSALLSWLGEFGFSISLIIEHINSNKIGLFAWLDVLISAAVLIGFILYDSKKIGFTQPWKPILGTCLVGVSLGLPLYLLLREMHQETQMALQSTS</sequence>
<evidence type="ECO:0000313" key="3">
    <source>
        <dbReference type="Proteomes" id="UP001156690"/>
    </source>
</evidence>
<organism evidence="2 3">
    <name type="scientific">Vibrio penaeicida</name>
    <dbReference type="NCBI Taxonomy" id="104609"/>
    <lineage>
        <taxon>Bacteria</taxon>
        <taxon>Pseudomonadati</taxon>
        <taxon>Pseudomonadota</taxon>
        <taxon>Gammaproteobacteria</taxon>
        <taxon>Vibrionales</taxon>
        <taxon>Vibrionaceae</taxon>
        <taxon>Vibrio</taxon>
    </lineage>
</organism>
<dbReference type="Proteomes" id="UP001156690">
    <property type="component" value="Unassembled WGS sequence"/>
</dbReference>
<keyword evidence="3" id="KW-1185">Reference proteome</keyword>
<feature type="transmembrane region" description="Helical" evidence="1">
    <location>
        <begin position="45"/>
        <end position="65"/>
    </location>
</feature>
<protein>
    <recommendedName>
        <fullName evidence="4">DUF2834 domain-containing protein</fullName>
    </recommendedName>
</protein>
<gene>
    <name evidence="2" type="ORF">GCM10007932_07900</name>
</gene>
<reference evidence="3" key="1">
    <citation type="journal article" date="2019" name="Int. J. Syst. Evol. Microbiol.">
        <title>The Global Catalogue of Microorganisms (GCM) 10K type strain sequencing project: providing services to taxonomists for standard genome sequencing and annotation.</title>
        <authorList>
            <consortium name="The Broad Institute Genomics Platform"/>
            <consortium name="The Broad Institute Genome Sequencing Center for Infectious Disease"/>
            <person name="Wu L."/>
            <person name="Ma J."/>
        </authorList>
    </citation>
    <scope>NUCLEOTIDE SEQUENCE [LARGE SCALE GENOMIC DNA]</scope>
    <source>
        <strain evidence="3">NBRC 15640</strain>
    </source>
</reference>
<feature type="transmembrane region" description="Helical" evidence="1">
    <location>
        <begin position="5"/>
        <end position="25"/>
    </location>
</feature>
<proteinExistence type="predicted"/>
<dbReference type="RefSeq" id="WP_101113442.1">
    <property type="nucleotide sequence ID" value="NZ_AP025144.1"/>
</dbReference>
<keyword evidence="1" id="KW-1133">Transmembrane helix</keyword>